<evidence type="ECO:0000313" key="8">
    <source>
        <dbReference type="EMBL" id="KAF3837466.1"/>
    </source>
</evidence>
<dbReference type="PANTHER" id="PTHR24232">
    <property type="entry name" value="G-PROTEIN COUPLED RECEPTOR"/>
    <property type="match status" value="1"/>
</dbReference>
<feature type="transmembrane region" description="Helical" evidence="7">
    <location>
        <begin position="323"/>
        <end position="343"/>
    </location>
</feature>
<keyword evidence="7" id="KW-1133">Transmembrane helix</keyword>
<feature type="transmembrane region" description="Helical" evidence="7">
    <location>
        <begin position="793"/>
        <end position="817"/>
    </location>
</feature>
<feature type="transmembrane region" description="Helical" evidence="7">
    <location>
        <begin position="71"/>
        <end position="89"/>
    </location>
</feature>
<sequence>MMAMEMFVLVGLVLFCMGFNWNNWWLIACGMFCCSLIIPGRSLFHCLTCMERYLAVVHPITYLRLKTTSGVRIRNICIGCAWMLSFGWMSVKYAHLPNWPIFPSLVFVALSLFVSSFSSVSVLRVLRRASPGERPGVNVSKRAFHTITAIFVVLVFGLSAMIVCMFMIKSVEEAGGDQCVVLIVTLWFGLPSSMVIPLLFLHREGKRRQASFIIFTSYSVANILMVGVLGSIFNCLGAILANPLLVTIGLYFCGYSINGKIPFHILTCVERHLAVLHPITYLRLRNRGGIMIRNVSIAFVWLFFFTWFAISTLIYSIAPYFCVTTFSMVVVTFCSLSVLRALIRPGPGEGGGDKGRVDQSKKRAFYTIMAIMLTLCFRFGGQLLLPMFVSMDLGVVMQCVLFVSEVWLCAQQSGLPLLFLHRAGKLTNSFIIFTSYSIATILILLPPCILPFWMNVAVNLAVATTNGHVPFHILTCVERHLAVVHPITYLRLRNRGGIMIRNVSIAFVWLLLFMWIGLTAKNVILEPFFCVTTFSMVVVMFCSLSVLRALIRPGPGEGGGDKGRVDQSKKRAFRTIMAIIFGGQLLFLLIYVSMDLGECYRCLMLTSVVWLCLPSITTVNSSNASLLPPLNFYGTLLLCNNSQRGVISLTAYFLSLTLLILPLCIRVVYLGVQKWRQQPNAIICHSDAFTYNMVATELMNILGSFLSCCAAYTGFKIMMMLGMILFLLNFCAQQYFHVLTCVERYLAVVHPIIFLKLRGNRAVRIRNVTIVCVWLLCFGAIGLRNLPEDQIHGVSYLCTSLFLFVILFCSLSVVWVLIRPKPGVGKRVDRTKVRALYLMMVILGVLVFRFGSTTIGSALYHSQNLVVDEKCLALFCMTWTGLPSSLVLPLLYLHRAGKLTCCKKTDSGSDQSRGRGRGQRQGGPIKEEGFPVSTGASFPRDKND</sequence>
<comment type="subcellular location">
    <subcellularLocation>
        <location evidence="1">Membrane</location>
        <topology evidence="1">Multi-pass membrane protein</topology>
    </subcellularLocation>
</comment>
<comment type="caution">
    <text evidence="8">The sequence shown here is derived from an EMBL/GenBank/DDBJ whole genome shotgun (WGS) entry which is preliminary data.</text>
</comment>
<accession>A0A7J5XK55</accession>
<keyword evidence="7" id="KW-0472">Membrane</keyword>
<feature type="transmembrane region" description="Helical" evidence="7">
    <location>
        <begin position="872"/>
        <end position="893"/>
    </location>
</feature>
<keyword evidence="9" id="KW-1185">Reference proteome</keyword>
<feature type="transmembrane region" description="Helical" evidence="7">
    <location>
        <begin position="837"/>
        <end position="860"/>
    </location>
</feature>
<evidence type="ECO:0000256" key="4">
    <source>
        <dbReference type="ARBA" id="ARBA00023180"/>
    </source>
</evidence>
<dbReference type="SUPFAM" id="SSF81321">
    <property type="entry name" value="Family A G protein-coupled receptor-like"/>
    <property type="match status" value="2"/>
</dbReference>
<feature type="transmembrane region" description="Helical" evidence="7">
    <location>
        <begin position="528"/>
        <end position="551"/>
    </location>
</feature>
<dbReference type="EMBL" id="JAAKFY010000023">
    <property type="protein sequence ID" value="KAF3837466.1"/>
    <property type="molecule type" value="Genomic_DNA"/>
</dbReference>
<feature type="transmembrane region" description="Helical" evidence="7">
    <location>
        <begin position="212"/>
        <end position="233"/>
    </location>
</feature>
<feature type="transmembrane region" description="Helical" evidence="7">
    <location>
        <begin position="180"/>
        <end position="200"/>
    </location>
</feature>
<feature type="transmembrane region" description="Helical" evidence="7">
    <location>
        <begin position="430"/>
        <end position="454"/>
    </location>
</feature>
<dbReference type="GO" id="GO:0070915">
    <property type="term" value="F:lysophosphatidic acid receptor activity"/>
    <property type="evidence" value="ECO:0007669"/>
    <property type="project" value="TreeGrafter"/>
</dbReference>
<name>A0A7J5XK55_DISMA</name>
<keyword evidence="5" id="KW-0807">Transducer</keyword>
<dbReference type="GO" id="GO:0005886">
    <property type="term" value="C:plasma membrane"/>
    <property type="evidence" value="ECO:0007669"/>
    <property type="project" value="TreeGrafter"/>
</dbReference>
<evidence type="ECO:0000256" key="1">
    <source>
        <dbReference type="ARBA" id="ARBA00004141"/>
    </source>
</evidence>
<feature type="transmembrane region" description="Helical" evidence="7">
    <location>
        <begin position="101"/>
        <end position="126"/>
    </location>
</feature>
<feature type="transmembrane region" description="Helical" evidence="7">
    <location>
        <begin position="646"/>
        <end position="669"/>
    </location>
</feature>
<dbReference type="Proteomes" id="UP000518266">
    <property type="component" value="Unassembled WGS sequence"/>
</dbReference>
<feature type="transmembrane region" description="Helical" evidence="7">
    <location>
        <begin position="28"/>
        <end position="50"/>
    </location>
</feature>
<dbReference type="PANTHER" id="PTHR24232:SF41">
    <property type="entry name" value="LYSOPHOSPHATIDIC ACID RECEPTOR 4"/>
    <property type="match status" value="1"/>
</dbReference>
<keyword evidence="3" id="KW-0675">Receptor</keyword>
<dbReference type="GO" id="GO:0035025">
    <property type="term" value="P:positive regulation of Rho protein signal transduction"/>
    <property type="evidence" value="ECO:0007669"/>
    <property type="project" value="TreeGrafter"/>
</dbReference>
<dbReference type="AlphaFoldDB" id="A0A7J5XK55"/>
<evidence type="ECO:0000256" key="7">
    <source>
        <dbReference type="SAM" id="Phobius"/>
    </source>
</evidence>
<keyword evidence="2" id="KW-0297">G-protein coupled receptor</keyword>
<evidence type="ECO:0008006" key="10">
    <source>
        <dbReference type="Google" id="ProtNLM"/>
    </source>
</evidence>
<feature type="transmembrane region" description="Helical" evidence="7">
    <location>
        <begin position="498"/>
        <end position="516"/>
    </location>
</feature>
<keyword evidence="4" id="KW-0325">Glycoprotein</keyword>
<evidence type="ECO:0000256" key="6">
    <source>
        <dbReference type="SAM" id="MobiDB-lite"/>
    </source>
</evidence>
<feature type="transmembrane region" description="Helical" evidence="7">
    <location>
        <begin position="571"/>
        <end position="591"/>
    </location>
</feature>
<evidence type="ECO:0000256" key="5">
    <source>
        <dbReference type="ARBA" id="ARBA00023224"/>
    </source>
</evidence>
<keyword evidence="7" id="KW-0812">Transmembrane</keyword>
<feature type="transmembrane region" description="Helical" evidence="7">
    <location>
        <begin position="295"/>
        <end position="317"/>
    </location>
</feature>
<feature type="transmembrane region" description="Helical" evidence="7">
    <location>
        <begin position="701"/>
        <end position="728"/>
    </location>
</feature>
<protein>
    <recommendedName>
        <fullName evidence="10">G-protein coupled receptors family 1 profile domain-containing protein</fullName>
    </recommendedName>
</protein>
<evidence type="ECO:0000313" key="9">
    <source>
        <dbReference type="Proteomes" id="UP000518266"/>
    </source>
</evidence>
<dbReference type="GO" id="GO:0007200">
    <property type="term" value="P:phospholipase C-activating G protein-coupled receptor signaling pathway"/>
    <property type="evidence" value="ECO:0007669"/>
    <property type="project" value="TreeGrafter"/>
</dbReference>
<dbReference type="OrthoDB" id="8964101at2759"/>
<feature type="transmembrane region" description="Helical" evidence="7">
    <location>
        <begin position="239"/>
        <end position="257"/>
    </location>
</feature>
<dbReference type="Gene3D" id="1.20.1070.10">
    <property type="entry name" value="Rhodopsin 7-helix transmembrane proteins"/>
    <property type="match status" value="1"/>
</dbReference>
<feature type="transmembrane region" description="Helical" evidence="7">
    <location>
        <begin position="147"/>
        <end position="168"/>
    </location>
</feature>
<proteinExistence type="predicted"/>
<feature type="transmembrane region" description="Helical" evidence="7">
    <location>
        <begin position="364"/>
        <end position="381"/>
    </location>
</feature>
<organism evidence="8 9">
    <name type="scientific">Dissostichus mawsoni</name>
    <name type="common">Antarctic cod</name>
    <dbReference type="NCBI Taxonomy" id="36200"/>
    <lineage>
        <taxon>Eukaryota</taxon>
        <taxon>Metazoa</taxon>
        <taxon>Chordata</taxon>
        <taxon>Craniata</taxon>
        <taxon>Vertebrata</taxon>
        <taxon>Euteleostomi</taxon>
        <taxon>Actinopterygii</taxon>
        <taxon>Neopterygii</taxon>
        <taxon>Teleostei</taxon>
        <taxon>Neoteleostei</taxon>
        <taxon>Acanthomorphata</taxon>
        <taxon>Eupercaria</taxon>
        <taxon>Perciformes</taxon>
        <taxon>Notothenioidei</taxon>
        <taxon>Nototheniidae</taxon>
        <taxon>Dissostichus</taxon>
    </lineage>
</organism>
<gene>
    <name evidence="8" type="ORF">F7725_004930</name>
</gene>
<reference evidence="8 9" key="1">
    <citation type="submission" date="2020-03" db="EMBL/GenBank/DDBJ databases">
        <title>Dissostichus mawsoni Genome sequencing and assembly.</title>
        <authorList>
            <person name="Park H."/>
        </authorList>
    </citation>
    <scope>NUCLEOTIDE SEQUENCE [LARGE SCALE GENOMIC DNA]</scope>
    <source>
        <strain evidence="8">DM0001</strain>
        <tissue evidence="8">Muscle</tissue>
    </source>
</reference>
<feature type="transmembrane region" description="Helical" evidence="7">
    <location>
        <begin position="767"/>
        <end position="787"/>
    </location>
</feature>
<evidence type="ECO:0000256" key="3">
    <source>
        <dbReference type="ARBA" id="ARBA00023170"/>
    </source>
</evidence>
<feature type="region of interest" description="Disordered" evidence="6">
    <location>
        <begin position="904"/>
        <end position="944"/>
    </location>
</feature>
<evidence type="ECO:0000256" key="2">
    <source>
        <dbReference type="ARBA" id="ARBA00023040"/>
    </source>
</evidence>